<organism evidence="2 3">
    <name type="scientific">Arcticibacter svalbardensis MN12-7</name>
    <dbReference type="NCBI Taxonomy" id="1150600"/>
    <lineage>
        <taxon>Bacteria</taxon>
        <taxon>Pseudomonadati</taxon>
        <taxon>Bacteroidota</taxon>
        <taxon>Sphingobacteriia</taxon>
        <taxon>Sphingobacteriales</taxon>
        <taxon>Sphingobacteriaceae</taxon>
        <taxon>Arcticibacter</taxon>
    </lineage>
</organism>
<dbReference type="AlphaFoldDB" id="R9GMR2"/>
<gene>
    <name evidence="2" type="ORF">ADIARSV_3682</name>
</gene>
<dbReference type="Proteomes" id="UP000014174">
    <property type="component" value="Unassembled WGS sequence"/>
</dbReference>
<dbReference type="eggNOG" id="COG1216">
    <property type="taxonomic scope" value="Bacteria"/>
</dbReference>
<proteinExistence type="predicted"/>
<evidence type="ECO:0000313" key="2">
    <source>
        <dbReference type="EMBL" id="EOR93117.1"/>
    </source>
</evidence>
<dbReference type="SUPFAM" id="SSF53448">
    <property type="entry name" value="Nucleotide-diphospho-sugar transferases"/>
    <property type="match status" value="1"/>
</dbReference>
<dbReference type="STRING" id="1150600.ADIARSV_3682"/>
<dbReference type="InterPro" id="IPR001173">
    <property type="entry name" value="Glyco_trans_2-like"/>
</dbReference>
<name>R9GMR2_9SPHI</name>
<dbReference type="RefSeq" id="WP_016196907.1">
    <property type="nucleotide sequence ID" value="NZ_AQPN01000127.1"/>
</dbReference>
<protein>
    <submittedName>
        <fullName evidence="2">Sugar transferase</fullName>
    </submittedName>
</protein>
<evidence type="ECO:0000259" key="1">
    <source>
        <dbReference type="Pfam" id="PF00535"/>
    </source>
</evidence>
<reference evidence="2 3" key="1">
    <citation type="journal article" date="2013" name="Genome Announc.">
        <title>Draft Genome Sequence of Arcticibacter svalbardensis Strain MN12-7T, a Member of the Family Sphingobacteriaceae Isolated from an Arctic Soil Sample.</title>
        <authorList>
            <person name="Shivaji S."/>
            <person name="Ara S."/>
            <person name="Prasad S."/>
            <person name="Manasa B.P."/>
            <person name="Begum Z."/>
            <person name="Singh A."/>
            <person name="Kumar Pinnaka A."/>
        </authorList>
    </citation>
    <scope>NUCLEOTIDE SEQUENCE [LARGE SCALE GENOMIC DNA]</scope>
    <source>
        <strain evidence="2 3">MN12-7</strain>
    </source>
</reference>
<dbReference type="PATRIC" id="fig|1150600.3.peg.3649"/>
<dbReference type="EMBL" id="AQPN01000127">
    <property type="protein sequence ID" value="EOR93117.1"/>
    <property type="molecule type" value="Genomic_DNA"/>
</dbReference>
<keyword evidence="2" id="KW-0808">Transferase</keyword>
<comment type="caution">
    <text evidence="2">The sequence shown here is derived from an EMBL/GenBank/DDBJ whole genome shotgun (WGS) entry which is preliminary data.</text>
</comment>
<accession>R9GMR2</accession>
<dbReference type="OrthoDB" id="9785375at2"/>
<dbReference type="InterPro" id="IPR029044">
    <property type="entry name" value="Nucleotide-diphossugar_trans"/>
</dbReference>
<dbReference type="Gene3D" id="3.90.550.10">
    <property type="entry name" value="Spore Coat Polysaccharide Biosynthesis Protein SpsA, Chain A"/>
    <property type="match status" value="1"/>
</dbReference>
<sequence>MQNFAPIALFVYNRPDHARRTINFLQKNFLADESRLFIFSDGARAGDEENVKAVRDLIKSVDGFKSVEVINRDKNFGLANSVIDGVTRLTHQYGKVIVFEDDVITSPFTLQYFNEGLTKYQGVEQVMHITAFMYPLKANNLPETFLLRIASSQAWATWDRAWKKFEPNIDTIISKFDTSSKYQFQLEGSMNFWKHVMEFKHGRNNSWAIRWYSSVFLNKGLSLNPAISLIENIGHDGTGVHSGVSTIYAGEMNNFRISKFPDVIKENETAYRAVKDFLKHRKGTYLQRGIRYLNHVITKWKINAHNK</sequence>
<keyword evidence="3" id="KW-1185">Reference proteome</keyword>
<dbReference type="Pfam" id="PF00535">
    <property type="entry name" value="Glycos_transf_2"/>
    <property type="match status" value="1"/>
</dbReference>
<evidence type="ECO:0000313" key="3">
    <source>
        <dbReference type="Proteomes" id="UP000014174"/>
    </source>
</evidence>
<feature type="domain" description="Glycosyltransferase 2-like" evidence="1">
    <location>
        <begin position="10"/>
        <end position="109"/>
    </location>
</feature>
<dbReference type="GO" id="GO:0016740">
    <property type="term" value="F:transferase activity"/>
    <property type="evidence" value="ECO:0007669"/>
    <property type="project" value="UniProtKB-KW"/>
</dbReference>